<feature type="transmembrane region" description="Helical" evidence="5">
    <location>
        <begin position="95"/>
        <end position="112"/>
    </location>
</feature>
<protein>
    <submittedName>
        <fullName evidence="6">DoxX-like family protein</fullName>
    </submittedName>
</protein>
<dbReference type="RefSeq" id="WP_093041474.1">
    <property type="nucleotide sequence ID" value="NZ_FNQR01000001.1"/>
</dbReference>
<organism evidence="6 7">
    <name type="scientific">Thalassobacillus cyri</name>
    <dbReference type="NCBI Taxonomy" id="571932"/>
    <lineage>
        <taxon>Bacteria</taxon>
        <taxon>Bacillati</taxon>
        <taxon>Bacillota</taxon>
        <taxon>Bacilli</taxon>
        <taxon>Bacillales</taxon>
        <taxon>Bacillaceae</taxon>
        <taxon>Thalassobacillus</taxon>
    </lineage>
</organism>
<dbReference type="Pfam" id="PF13564">
    <property type="entry name" value="DoxX_2"/>
    <property type="match status" value="1"/>
</dbReference>
<gene>
    <name evidence="6" type="ORF">SAMN05421743_101287</name>
</gene>
<evidence type="ECO:0000256" key="2">
    <source>
        <dbReference type="ARBA" id="ARBA00022692"/>
    </source>
</evidence>
<evidence type="ECO:0000256" key="3">
    <source>
        <dbReference type="ARBA" id="ARBA00022989"/>
    </source>
</evidence>
<comment type="subcellular location">
    <subcellularLocation>
        <location evidence="1">Membrane</location>
        <topology evidence="1">Multi-pass membrane protein</topology>
    </subcellularLocation>
</comment>
<keyword evidence="4 5" id="KW-0472">Membrane</keyword>
<keyword evidence="3 5" id="KW-1133">Transmembrane helix</keyword>
<feature type="transmembrane region" description="Helical" evidence="5">
    <location>
        <begin position="72"/>
        <end position="89"/>
    </location>
</feature>
<evidence type="ECO:0000313" key="6">
    <source>
        <dbReference type="EMBL" id="SDZ81035.1"/>
    </source>
</evidence>
<dbReference type="OrthoDB" id="7960583at2"/>
<proteinExistence type="predicted"/>
<keyword evidence="7" id="KW-1185">Reference proteome</keyword>
<dbReference type="EMBL" id="FNQR01000001">
    <property type="protein sequence ID" value="SDZ81035.1"/>
    <property type="molecule type" value="Genomic_DNA"/>
</dbReference>
<dbReference type="AlphaFoldDB" id="A0A1H3W1J7"/>
<evidence type="ECO:0000256" key="4">
    <source>
        <dbReference type="ARBA" id="ARBA00023136"/>
    </source>
</evidence>
<evidence type="ECO:0000313" key="7">
    <source>
        <dbReference type="Proteomes" id="UP000198584"/>
    </source>
</evidence>
<dbReference type="GO" id="GO:0016020">
    <property type="term" value="C:membrane"/>
    <property type="evidence" value="ECO:0007669"/>
    <property type="project" value="UniProtKB-SubCell"/>
</dbReference>
<dbReference type="STRING" id="571932.SAMN05421743_101287"/>
<evidence type="ECO:0000256" key="1">
    <source>
        <dbReference type="ARBA" id="ARBA00004141"/>
    </source>
</evidence>
<accession>A0A1H3W1J7</accession>
<evidence type="ECO:0000256" key="5">
    <source>
        <dbReference type="SAM" id="Phobius"/>
    </source>
</evidence>
<dbReference type="InterPro" id="IPR032808">
    <property type="entry name" value="DoxX"/>
</dbReference>
<name>A0A1H3W1J7_9BACI</name>
<keyword evidence="2 5" id="KW-0812">Transmembrane</keyword>
<reference evidence="6 7" key="1">
    <citation type="submission" date="2016-10" db="EMBL/GenBank/DDBJ databases">
        <authorList>
            <person name="de Groot N.N."/>
        </authorList>
    </citation>
    <scope>NUCLEOTIDE SEQUENCE [LARGE SCALE GENOMIC DNA]</scope>
    <source>
        <strain evidence="6 7">CCM7597</strain>
    </source>
</reference>
<dbReference type="Proteomes" id="UP000198584">
    <property type="component" value="Unassembled WGS sequence"/>
</dbReference>
<sequence>MKKISITYWISTGLLTALMLFSAITNILSHPDAVTLFDHLGYPAYLIPFIGVAKLLGVIAILVPGFPRITEWAYAGFAIDITGAMYSTLAVGDPVSSFLIFYMLLFGSYFFYHKKQQFGTSSDKAIINSKIPV</sequence>
<feature type="transmembrane region" description="Helical" evidence="5">
    <location>
        <begin position="45"/>
        <end position="65"/>
    </location>
</feature>